<evidence type="ECO:0000256" key="1">
    <source>
        <dbReference type="ARBA" id="ARBA00023015"/>
    </source>
</evidence>
<dbReference type="InterPro" id="IPR036388">
    <property type="entry name" value="WH-like_DNA-bd_sf"/>
</dbReference>
<organism evidence="5 6">
    <name type="scientific">Cereibacter sphaeroides</name>
    <name type="common">Rhodobacter sphaeroides</name>
    <dbReference type="NCBI Taxonomy" id="1063"/>
    <lineage>
        <taxon>Bacteria</taxon>
        <taxon>Pseudomonadati</taxon>
        <taxon>Pseudomonadota</taxon>
        <taxon>Alphaproteobacteria</taxon>
        <taxon>Rhodobacterales</taxon>
        <taxon>Paracoccaceae</taxon>
        <taxon>Cereibacter</taxon>
    </lineage>
</organism>
<dbReference type="PANTHER" id="PTHR30154:SF34">
    <property type="entry name" value="TRANSCRIPTIONAL REGULATOR AZLB"/>
    <property type="match status" value="1"/>
</dbReference>
<dbReference type="Gene3D" id="3.30.70.920">
    <property type="match status" value="1"/>
</dbReference>
<dbReference type="PANTHER" id="PTHR30154">
    <property type="entry name" value="LEUCINE-RESPONSIVE REGULATORY PROTEIN"/>
    <property type="match status" value="1"/>
</dbReference>
<keyword evidence="2" id="KW-0238">DNA-binding</keyword>
<proteinExistence type="predicted"/>
<dbReference type="EMBL" id="QFQS01000043">
    <property type="protein sequence ID" value="PZQ94219.1"/>
    <property type="molecule type" value="Genomic_DNA"/>
</dbReference>
<sequence>MSETNYRTNPLDRFDRAILDILRRDNRTPQRTIAERVNLSPAAVQRRIAAMEANGTIIANVAIVSPTLEGPRIAIVVEVHLVNDRSELVEPIKALFRQTVEVQQCYYVTGNGGFVLIVSVPDMASYEVLARSLFADNDAVSTYRTLVVLDAVKAPAAP</sequence>
<dbReference type="PRINTS" id="PR00033">
    <property type="entry name" value="HTHASNC"/>
</dbReference>
<dbReference type="SUPFAM" id="SSF54909">
    <property type="entry name" value="Dimeric alpha+beta barrel"/>
    <property type="match status" value="1"/>
</dbReference>
<name>A0A2W5RY29_CERSP</name>
<comment type="caution">
    <text evidence="5">The sequence shown here is derived from an EMBL/GenBank/DDBJ whole genome shotgun (WGS) entry which is preliminary data.</text>
</comment>
<dbReference type="InterPro" id="IPR019887">
    <property type="entry name" value="Tscrpt_reg_AsnC/Lrp_C"/>
</dbReference>
<dbReference type="SUPFAM" id="SSF46785">
    <property type="entry name" value="Winged helix' DNA-binding domain"/>
    <property type="match status" value="1"/>
</dbReference>
<dbReference type="SMART" id="SM00344">
    <property type="entry name" value="HTH_ASNC"/>
    <property type="match status" value="1"/>
</dbReference>
<evidence type="ECO:0000313" key="5">
    <source>
        <dbReference type="EMBL" id="PZQ94219.1"/>
    </source>
</evidence>
<evidence type="ECO:0000313" key="6">
    <source>
        <dbReference type="Proteomes" id="UP000248975"/>
    </source>
</evidence>
<dbReference type="GO" id="GO:0005829">
    <property type="term" value="C:cytosol"/>
    <property type="evidence" value="ECO:0007669"/>
    <property type="project" value="TreeGrafter"/>
</dbReference>
<dbReference type="GO" id="GO:0043200">
    <property type="term" value="P:response to amino acid"/>
    <property type="evidence" value="ECO:0007669"/>
    <property type="project" value="TreeGrafter"/>
</dbReference>
<dbReference type="InterPro" id="IPR011008">
    <property type="entry name" value="Dimeric_a/b-barrel"/>
</dbReference>
<dbReference type="Pfam" id="PF13404">
    <property type="entry name" value="HTH_AsnC-type"/>
    <property type="match status" value="1"/>
</dbReference>
<dbReference type="InterPro" id="IPR000485">
    <property type="entry name" value="AsnC-type_HTH_dom"/>
</dbReference>
<feature type="domain" description="HTH asnC-type" evidence="4">
    <location>
        <begin position="11"/>
        <end position="72"/>
    </location>
</feature>
<dbReference type="PROSITE" id="PS50956">
    <property type="entry name" value="HTH_ASNC_2"/>
    <property type="match status" value="1"/>
</dbReference>
<keyword evidence="3" id="KW-0804">Transcription</keyword>
<gene>
    <name evidence="5" type="ORF">DI533_22670</name>
</gene>
<evidence type="ECO:0000256" key="2">
    <source>
        <dbReference type="ARBA" id="ARBA00023125"/>
    </source>
</evidence>
<dbReference type="Pfam" id="PF01037">
    <property type="entry name" value="AsnC_trans_reg"/>
    <property type="match status" value="1"/>
</dbReference>
<protein>
    <submittedName>
        <fullName evidence="5">Lrp/AsnC family transcriptional regulator</fullName>
    </submittedName>
</protein>
<evidence type="ECO:0000259" key="4">
    <source>
        <dbReference type="PROSITE" id="PS50956"/>
    </source>
</evidence>
<dbReference type="InterPro" id="IPR036390">
    <property type="entry name" value="WH_DNA-bd_sf"/>
</dbReference>
<accession>A0A2W5RY29</accession>
<dbReference type="GO" id="GO:0043565">
    <property type="term" value="F:sequence-specific DNA binding"/>
    <property type="evidence" value="ECO:0007669"/>
    <property type="project" value="InterPro"/>
</dbReference>
<dbReference type="Proteomes" id="UP000248975">
    <property type="component" value="Unassembled WGS sequence"/>
</dbReference>
<evidence type="ECO:0000256" key="3">
    <source>
        <dbReference type="ARBA" id="ARBA00023163"/>
    </source>
</evidence>
<dbReference type="Gene3D" id="1.10.10.10">
    <property type="entry name" value="Winged helix-like DNA-binding domain superfamily/Winged helix DNA-binding domain"/>
    <property type="match status" value="1"/>
</dbReference>
<reference evidence="5 6" key="1">
    <citation type="submission" date="2017-08" db="EMBL/GenBank/DDBJ databases">
        <title>Infants hospitalized years apart are colonized by the same room-sourced microbial strains.</title>
        <authorList>
            <person name="Brooks B."/>
            <person name="Olm M.R."/>
            <person name="Firek B.A."/>
            <person name="Baker R."/>
            <person name="Thomas B.C."/>
            <person name="Morowitz M.J."/>
            <person name="Banfield J.F."/>
        </authorList>
    </citation>
    <scope>NUCLEOTIDE SEQUENCE [LARGE SCALE GENOMIC DNA]</scope>
    <source>
        <strain evidence="5">S2_003_000_R2_11</strain>
    </source>
</reference>
<dbReference type="InterPro" id="IPR019888">
    <property type="entry name" value="Tscrpt_reg_AsnC-like"/>
</dbReference>
<keyword evidence="1" id="KW-0805">Transcription regulation</keyword>
<dbReference type="AlphaFoldDB" id="A0A2W5RY29"/>